<keyword evidence="2" id="KW-1185">Reference proteome</keyword>
<proteinExistence type="predicted"/>
<organism evidence="1 2">
    <name type="scientific">Choristoneura fumiferana</name>
    <name type="common">Spruce budworm moth</name>
    <name type="synonym">Archips fumiferana</name>
    <dbReference type="NCBI Taxonomy" id="7141"/>
    <lineage>
        <taxon>Eukaryota</taxon>
        <taxon>Metazoa</taxon>
        <taxon>Ecdysozoa</taxon>
        <taxon>Arthropoda</taxon>
        <taxon>Hexapoda</taxon>
        <taxon>Insecta</taxon>
        <taxon>Pterygota</taxon>
        <taxon>Neoptera</taxon>
        <taxon>Endopterygota</taxon>
        <taxon>Lepidoptera</taxon>
        <taxon>Glossata</taxon>
        <taxon>Ditrysia</taxon>
        <taxon>Tortricoidea</taxon>
        <taxon>Tortricidae</taxon>
        <taxon>Tortricinae</taxon>
        <taxon>Choristoneura</taxon>
    </lineage>
</organism>
<reference evidence="1 2" key="1">
    <citation type="journal article" date="2022" name="Genome Biol. Evol.">
        <title>The Spruce Budworm Genome: Reconstructing the Evolutionary History of Antifreeze Proteins.</title>
        <authorList>
            <person name="Beliveau C."/>
            <person name="Gagne P."/>
            <person name="Picq S."/>
            <person name="Vernygora O."/>
            <person name="Keeling C.I."/>
            <person name="Pinkney K."/>
            <person name="Doucet D."/>
            <person name="Wen F."/>
            <person name="Johnston J.S."/>
            <person name="Maaroufi H."/>
            <person name="Boyle B."/>
            <person name="Laroche J."/>
            <person name="Dewar K."/>
            <person name="Juretic N."/>
            <person name="Blackburn G."/>
            <person name="Nisole A."/>
            <person name="Brunet B."/>
            <person name="Brandao M."/>
            <person name="Lumley L."/>
            <person name="Duan J."/>
            <person name="Quan G."/>
            <person name="Lucarotti C.J."/>
            <person name="Roe A.D."/>
            <person name="Sperling F.A.H."/>
            <person name="Levesque R.C."/>
            <person name="Cusson M."/>
        </authorList>
    </citation>
    <scope>NUCLEOTIDE SEQUENCE [LARGE SCALE GENOMIC DNA]</scope>
    <source>
        <strain evidence="1">Glfc:IPQL:Cfum</strain>
    </source>
</reference>
<protein>
    <submittedName>
        <fullName evidence="1">Uncharacterized protein</fullName>
    </submittedName>
</protein>
<evidence type="ECO:0000313" key="1">
    <source>
        <dbReference type="EMBL" id="KAI8434338.1"/>
    </source>
</evidence>
<name>A0ACC0KD14_CHOFU</name>
<evidence type="ECO:0000313" key="2">
    <source>
        <dbReference type="Proteomes" id="UP001064048"/>
    </source>
</evidence>
<gene>
    <name evidence="1" type="ORF">MSG28_012406</name>
</gene>
<comment type="caution">
    <text evidence="1">The sequence shown here is derived from an EMBL/GenBank/DDBJ whole genome shotgun (WGS) entry which is preliminary data.</text>
</comment>
<dbReference type="Proteomes" id="UP001064048">
    <property type="component" value="Chromosome 21"/>
</dbReference>
<accession>A0ACC0KD14</accession>
<sequence length="62" mass="6649">MCANAVARISTVTTTYLVVAEVRLKVALARAASATTKIGKRFEIGLPKLVRSTSKDQEGNQN</sequence>
<dbReference type="EMBL" id="CM046121">
    <property type="protein sequence ID" value="KAI8434338.1"/>
    <property type="molecule type" value="Genomic_DNA"/>
</dbReference>